<feature type="compositionally biased region" description="Low complexity" evidence="1">
    <location>
        <begin position="46"/>
        <end position="62"/>
    </location>
</feature>
<feature type="region of interest" description="Disordered" evidence="1">
    <location>
        <begin position="46"/>
        <end position="73"/>
    </location>
</feature>
<dbReference type="InterPro" id="IPR045363">
    <property type="entry name" value="CERK_C"/>
</dbReference>
<feature type="region of interest" description="Disordered" evidence="1">
    <location>
        <begin position="687"/>
        <end position="713"/>
    </location>
</feature>
<dbReference type="GO" id="GO:0006672">
    <property type="term" value="P:ceramide metabolic process"/>
    <property type="evidence" value="ECO:0007669"/>
    <property type="project" value="TreeGrafter"/>
</dbReference>
<dbReference type="Pfam" id="PF00781">
    <property type="entry name" value="DAGK_cat"/>
    <property type="match status" value="1"/>
</dbReference>
<protein>
    <recommendedName>
        <fullName evidence="2">DAGKc domain-containing protein</fullName>
    </recommendedName>
</protein>
<feature type="domain" description="DAGKc" evidence="2">
    <location>
        <begin position="326"/>
        <end position="477"/>
    </location>
</feature>
<dbReference type="PROSITE" id="PS50146">
    <property type="entry name" value="DAGK"/>
    <property type="match status" value="1"/>
</dbReference>
<dbReference type="AlphaFoldDB" id="A0A9Q0RIU4"/>
<keyword evidence="4" id="KW-1185">Reference proteome</keyword>
<dbReference type="Proteomes" id="UP001142055">
    <property type="component" value="Chromosome 4"/>
</dbReference>
<evidence type="ECO:0000259" key="2">
    <source>
        <dbReference type="PROSITE" id="PS50146"/>
    </source>
</evidence>
<gene>
    <name evidence="3" type="ORF">RDWZM_010584</name>
</gene>
<dbReference type="Pfam" id="PF19280">
    <property type="entry name" value="CERK_C"/>
    <property type="match status" value="1"/>
</dbReference>
<dbReference type="InterPro" id="IPR050187">
    <property type="entry name" value="Lipid_Phosphate_FormReg"/>
</dbReference>
<comment type="caution">
    <text evidence="3">The sequence shown here is derived from an EMBL/GenBank/DDBJ whole genome shotgun (WGS) entry which is preliminary data.</text>
</comment>
<evidence type="ECO:0000256" key="1">
    <source>
        <dbReference type="SAM" id="MobiDB-lite"/>
    </source>
</evidence>
<organism evidence="3 4">
    <name type="scientific">Blomia tropicalis</name>
    <name type="common">Mite</name>
    <dbReference type="NCBI Taxonomy" id="40697"/>
    <lineage>
        <taxon>Eukaryota</taxon>
        <taxon>Metazoa</taxon>
        <taxon>Ecdysozoa</taxon>
        <taxon>Arthropoda</taxon>
        <taxon>Chelicerata</taxon>
        <taxon>Arachnida</taxon>
        <taxon>Acari</taxon>
        <taxon>Acariformes</taxon>
        <taxon>Sarcoptiformes</taxon>
        <taxon>Astigmata</taxon>
        <taxon>Glycyphagoidea</taxon>
        <taxon>Echimyopodidae</taxon>
        <taxon>Blomia</taxon>
    </lineage>
</organism>
<dbReference type="InterPro" id="IPR016064">
    <property type="entry name" value="NAD/diacylglycerol_kinase_sf"/>
</dbReference>
<dbReference type="PANTHER" id="PTHR12358:SF111">
    <property type="entry name" value="CERAMIDE KINASE, ISOFORM A"/>
    <property type="match status" value="1"/>
</dbReference>
<dbReference type="EMBL" id="JAPWDV010000004">
    <property type="protein sequence ID" value="KAJ6216084.1"/>
    <property type="molecule type" value="Genomic_DNA"/>
</dbReference>
<dbReference type="Gene3D" id="3.40.50.10330">
    <property type="entry name" value="Probable inorganic polyphosphate/atp-NAD kinase, domain 1"/>
    <property type="match status" value="1"/>
</dbReference>
<feature type="region of interest" description="Disordered" evidence="1">
    <location>
        <begin position="93"/>
        <end position="112"/>
    </location>
</feature>
<dbReference type="SMART" id="SM00046">
    <property type="entry name" value="DAGKc"/>
    <property type="match status" value="1"/>
</dbReference>
<reference evidence="3" key="1">
    <citation type="submission" date="2022-12" db="EMBL/GenBank/DDBJ databases">
        <title>Genome assemblies of Blomia tropicalis.</title>
        <authorList>
            <person name="Cui Y."/>
        </authorList>
    </citation>
    <scope>NUCLEOTIDE SEQUENCE</scope>
    <source>
        <tissue evidence="3">Adult mites</tissue>
    </source>
</reference>
<dbReference type="Gene3D" id="2.60.200.40">
    <property type="match status" value="1"/>
</dbReference>
<sequence length="768" mass="86354">MDSTILLSYRKSDDSALIGTNPLKTNPESINERKYENHQILSSSLSTNYTSSASSSSAASTVSDEEDKESNCDEKLANHNDAFVLDDDDDDDDNLCNAKNDDNNNVNNSDAKVANEEELIELPKSIMKTKSSAVNNQINNSININKNHMKQQMEMAQHVELKRTISNQPKIDIGVVSLYVNGRRCLVNIDFNSFIYEPELSISKDNERTTIPLDRIVSIWTCRCHRGDERKCYAKNKPCYCPCLSVNSDFPFNSEPIDPSAKNQPSFIIKLFYAQSTEKDGYRLEMLSLAAHDSVNNMAGLDARRASEHILLDIAFKIKDTIDAFNRPKRLLMFVNPFGGARQATKIFETKVKPILQLACVDYDVTVTKRANQARETLLEMEDLSIYDGIVCIGGDGMFSEILNGILIRTQTENGIQYGRIEAPLVKPPIKLGIIPAGSTDAIVFATNGNKDPVNSLLSILLNRTINIDVAAVHHRGEDRLIRYTASFLGYGFFGDTLIDSERNRWLGPKRYDWAGIKKFFSHRLYSGEIKMCIEQKDGSPKQYNPCGPNCCNCIRAGKKSRQVLSEEESPACISIRGRFLAINAATVSGRCGKSKYGMSPMAHIGNGCTDLILVYKCSRWNYLRYLLSVALSNRSPFDFNFVDTYRVREFEFNPIIEPHKRKGYTFEKEIDYDFFDAVDEAADEMNQNGTELSKKKSRSNKGKIGSRSKRNANANYSLGSSVWNCDGEVTKEAAIHVKVHCQLIQMFATGFDVDRLLFGRATKVRFQ</sequence>
<dbReference type="SUPFAM" id="SSF111331">
    <property type="entry name" value="NAD kinase/diacylglycerol kinase-like"/>
    <property type="match status" value="1"/>
</dbReference>
<proteinExistence type="predicted"/>
<name>A0A9Q0RIU4_BLOTA</name>
<dbReference type="PANTHER" id="PTHR12358">
    <property type="entry name" value="SPHINGOSINE KINASE"/>
    <property type="match status" value="1"/>
</dbReference>
<dbReference type="InterPro" id="IPR017438">
    <property type="entry name" value="ATP-NAD_kinase_N"/>
</dbReference>
<evidence type="ECO:0000313" key="3">
    <source>
        <dbReference type="EMBL" id="KAJ6216084.1"/>
    </source>
</evidence>
<dbReference type="GO" id="GO:0016020">
    <property type="term" value="C:membrane"/>
    <property type="evidence" value="ECO:0007669"/>
    <property type="project" value="GOC"/>
</dbReference>
<accession>A0A9Q0RIU4</accession>
<dbReference type="GO" id="GO:0001729">
    <property type="term" value="F:ceramide kinase activity"/>
    <property type="evidence" value="ECO:0007669"/>
    <property type="project" value="TreeGrafter"/>
</dbReference>
<feature type="compositionally biased region" description="Basic residues" evidence="1">
    <location>
        <begin position="696"/>
        <end position="711"/>
    </location>
</feature>
<dbReference type="OMA" id="PACISIR"/>
<feature type="compositionally biased region" description="Low complexity" evidence="1">
    <location>
        <begin position="95"/>
        <end position="112"/>
    </location>
</feature>
<dbReference type="InterPro" id="IPR001206">
    <property type="entry name" value="Diacylglycerol_kinase_cat_dom"/>
</dbReference>
<evidence type="ECO:0000313" key="4">
    <source>
        <dbReference type="Proteomes" id="UP001142055"/>
    </source>
</evidence>